<dbReference type="Pfam" id="PF02687">
    <property type="entry name" value="FtsX"/>
    <property type="match status" value="2"/>
</dbReference>
<keyword evidence="5 6" id="KW-0472">Membrane</keyword>
<evidence type="ECO:0000256" key="1">
    <source>
        <dbReference type="ARBA" id="ARBA00004651"/>
    </source>
</evidence>
<organism evidence="9 10">
    <name type="scientific">Rhodohalobacter mucosus</name>
    <dbReference type="NCBI Taxonomy" id="2079485"/>
    <lineage>
        <taxon>Bacteria</taxon>
        <taxon>Pseudomonadati</taxon>
        <taxon>Balneolota</taxon>
        <taxon>Balneolia</taxon>
        <taxon>Balneolales</taxon>
        <taxon>Balneolaceae</taxon>
        <taxon>Rhodohalobacter</taxon>
    </lineage>
</organism>
<feature type="transmembrane region" description="Helical" evidence="6">
    <location>
        <begin position="27"/>
        <end position="47"/>
    </location>
</feature>
<evidence type="ECO:0000259" key="7">
    <source>
        <dbReference type="Pfam" id="PF02687"/>
    </source>
</evidence>
<feature type="domain" description="ABC3 transporter permease C-terminal" evidence="7">
    <location>
        <begin position="727"/>
        <end position="841"/>
    </location>
</feature>
<keyword evidence="3 6" id="KW-0812">Transmembrane</keyword>
<evidence type="ECO:0000256" key="6">
    <source>
        <dbReference type="SAM" id="Phobius"/>
    </source>
</evidence>
<evidence type="ECO:0000313" key="10">
    <source>
        <dbReference type="Proteomes" id="UP000245533"/>
    </source>
</evidence>
<feature type="domain" description="ABC3 transporter permease C-terminal" evidence="7">
    <location>
        <begin position="265"/>
        <end position="384"/>
    </location>
</feature>
<comment type="caution">
    <text evidence="9">The sequence shown here is derived from an EMBL/GenBank/DDBJ whole genome shotgun (WGS) entry which is preliminary data.</text>
</comment>
<protein>
    <recommendedName>
        <fullName evidence="11">ABC transport system permease protein</fullName>
    </recommendedName>
</protein>
<keyword evidence="2" id="KW-1003">Cell membrane</keyword>
<dbReference type="AlphaFoldDB" id="A0A316TU58"/>
<feature type="transmembrane region" description="Helical" evidence="6">
    <location>
        <begin position="811"/>
        <end position="830"/>
    </location>
</feature>
<evidence type="ECO:0000259" key="8">
    <source>
        <dbReference type="Pfam" id="PF12704"/>
    </source>
</evidence>
<feature type="transmembrane region" description="Helical" evidence="6">
    <location>
        <begin position="776"/>
        <end position="799"/>
    </location>
</feature>
<keyword evidence="4 6" id="KW-1133">Transmembrane helix</keyword>
<gene>
    <name evidence="9" type="ORF">DDZ15_06225</name>
</gene>
<dbReference type="OrthoDB" id="9775544at2"/>
<reference evidence="9 10" key="1">
    <citation type="submission" date="2018-05" db="EMBL/GenBank/DDBJ databases">
        <title>Rhodohalobacter halophilus gen. nov., sp. nov., a moderately halophilic member of the family Balneolaceae.</title>
        <authorList>
            <person name="Liu Z.-W."/>
        </authorList>
    </citation>
    <scope>NUCLEOTIDE SEQUENCE [LARGE SCALE GENOMIC DNA]</scope>
    <source>
        <strain evidence="9 10">8A47</strain>
    </source>
</reference>
<evidence type="ECO:0000256" key="5">
    <source>
        <dbReference type="ARBA" id="ARBA00023136"/>
    </source>
</evidence>
<dbReference type="InterPro" id="IPR025857">
    <property type="entry name" value="MacB_PCD"/>
</dbReference>
<proteinExistence type="predicted"/>
<dbReference type="PANTHER" id="PTHR30287">
    <property type="entry name" value="MEMBRANE COMPONENT OF PREDICTED ABC SUPERFAMILY METABOLITE UPTAKE TRANSPORTER"/>
    <property type="match status" value="1"/>
</dbReference>
<feature type="transmembrane region" description="Helical" evidence="6">
    <location>
        <begin position="262"/>
        <end position="286"/>
    </location>
</feature>
<evidence type="ECO:0000256" key="4">
    <source>
        <dbReference type="ARBA" id="ARBA00022989"/>
    </source>
</evidence>
<dbReference type="RefSeq" id="WP_109646218.1">
    <property type="nucleotide sequence ID" value="NZ_QGGB01000005.1"/>
</dbReference>
<feature type="transmembrane region" description="Helical" evidence="6">
    <location>
        <begin position="721"/>
        <end position="744"/>
    </location>
</feature>
<dbReference type="InterPro" id="IPR003838">
    <property type="entry name" value="ABC3_permease_C"/>
</dbReference>
<dbReference type="InterPro" id="IPR038766">
    <property type="entry name" value="Membrane_comp_ABC_pdt"/>
</dbReference>
<dbReference type="GO" id="GO:0005886">
    <property type="term" value="C:plasma membrane"/>
    <property type="evidence" value="ECO:0007669"/>
    <property type="project" value="UniProtKB-SubCell"/>
</dbReference>
<dbReference type="EMBL" id="QGGB01000005">
    <property type="protein sequence ID" value="PWN06869.1"/>
    <property type="molecule type" value="Genomic_DNA"/>
</dbReference>
<evidence type="ECO:0008006" key="11">
    <source>
        <dbReference type="Google" id="ProtNLM"/>
    </source>
</evidence>
<feature type="transmembrane region" description="Helical" evidence="6">
    <location>
        <begin position="428"/>
        <end position="454"/>
    </location>
</feature>
<dbReference type="Pfam" id="PF12704">
    <property type="entry name" value="MacB_PCD"/>
    <property type="match status" value="1"/>
</dbReference>
<feature type="transmembrane region" description="Helical" evidence="6">
    <location>
        <begin position="352"/>
        <end position="382"/>
    </location>
</feature>
<name>A0A316TU58_9BACT</name>
<feature type="transmembrane region" description="Helical" evidence="6">
    <location>
        <begin position="403"/>
        <end position="422"/>
    </location>
</feature>
<evidence type="ECO:0000256" key="3">
    <source>
        <dbReference type="ARBA" id="ARBA00022692"/>
    </source>
</evidence>
<sequence>MKLLRQLFDSFSWKLAYRDARPQWKSLFLYTSAVIAGVAALVAILSFRNDVLLTVEDQSRELLGADLEIESSEPFNDTITAFIDSIGGSDASAVEFNSMVIFGDGGQTRLSQVRAIEGPFPLYGTIETEPVEAAAEYRETNGALLEKSAMEQYGLMPGDSILVGNRSIPIRGALLSVPGEAAAFSLIGPRVYVPRHLLEGTGLLDRGSRVEYKEYFRFDDPQMTEDVVAALRPIARENRVGFDTVEERKEDFDEIVSNLSRFLGLIAFIALLLGGLGVASAIYVYIKRKSQMVATLRCIGMPSEKILASIAIQIAALGLIGAVTGTLIGLVIQSYLPALFTDFLPFSIVQSISVQAIALGLFTGVLISVAFSLLPLAGVSSVSPMLTLRSSEFSPVKSLSPKVKYSFAGITLAILIVVIGSLTENFLVAAVFTFSILFFASLLWVIAGLLMAAVKGLRLKSFSYVWRQGTANLFRPNNQTAMLMTTLGMGMLLIGTLYLSQEMLLQRINVEFGDDTPDLVLYDIQSDQNEGMNRIIEDEGARILQNVPIISMRLERWKNRPVAEVRADTTVDVRGWALRRDYRVTYRDHLTDAETILEGEWIGEGDGFNSLVPVSIADQIDDDLQVEIGDTLTFNVQGVPVDTYVASIREVDFQRPEPNFFVVFPVNVLEAAPQFFATLVRTTGESQSPAIQQAAVRQYPNVSAIDISVAIRSIREFLDKISMAIEFMALFSILTGFIVLASSISISRKQRSRESVLLRTLGAVKSQVSKIQTIEYALLGLLASLTGLILALGASWALAYFWFDLAFVPDFLSLFVISMLITAAAVIIGWSGSRHIFKSSPIEVLRNETITT</sequence>
<dbReference type="Proteomes" id="UP000245533">
    <property type="component" value="Unassembled WGS sequence"/>
</dbReference>
<evidence type="ECO:0000256" key="2">
    <source>
        <dbReference type="ARBA" id="ARBA00022475"/>
    </source>
</evidence>
<keyword evidence="10" id="KW-1185">Reference proteome</keyword>
<accession>A0A316TU58</accession>
<feature type="domain" description="MacB-like periplasmic core" evidence="8">
    <location>
        <begin position="28"/>
        <end position="233"/>
    </location>
</feature>
<feature type="transmembrane region" description="Helical" evidence="6">
    <location>
        <begin position="306"/>
        <end position="332"/>
    </location>
</feature>
<evidence type="ECO:0000313" key="9">
    <source>
        <dbReference type="EMBL" id="PWN06869.1"/>
    </source>
</evidence>
<feature type="transmembrane region" description="Helical" evidence="6">
    <location>
        <begin position="481"/>
        <end position="499"/>
    </location>
</feature>
<dbReference type="PANTHER" id="PTHR30287:SF1">
    <property type="entry name" value="INNER MEMBRANE PROTEIN"/>
    <property type="match status" value="1"/>
</dbReference>
<comment type="subcellular location">
    <subcellularLocation>
        <location evidence="1">Cell membrane</location>
        <topology evidence="1">Multi-pass membrane protein</topology>
    </subcellularLocation>
</comment>